<feature type="signal peptide" evidence="2">
    <location>
        <begin position="1"/>
        <end position="20"/>
    </location>
</feature>
<organism evidence="5 6">
    <name type="scientific">Fusarium longipes</name>
    <dbReference type="NCBI Taxonomy" id="694270"/>
    <lineage>
        <taxon>Eukaryota</taxon>
        <taxon>Fungi</taxon>
        <taxon>Dikarya</taxon>
        <taxon>Ascomycota</taxon>
        <taxon>Pezizomycotina</taxon>
        <taxon>Sordariomycetes</taxon>
        <taxon>Hypocreomycetidae</taxon>
        <taxon>Hypocreales</taxon>
        <taxon>Nectriaceae</taxon>
        <taxon>Fusarium</taxon>
    </lineage>
</organism>
<dbReference type="Proteomes" id="UP000266234">
    <property type="component" value="Unassembled WGS sequence"/>
</dbReference>
<dbReference type="InterPro" id="IPR053137">
    <property type="entry name" value="NLR-like"/>
</dbReference>
<dbReference type="InterPro" id="IPR000845">
    <property type="entry name" value="Nucleoside_phosphorylase_d"/>
</dbReference>
<dbReference type="Pfam" id="PF25139">
    <property type="entry name" value="LysM14_C"/>
    <property type="match status" value="1"/>
</dbReference>
<accession>A0A395T967</accession>
<feature type="compositionally biased region" description="Basic and acidic residues" evidence="1">
    <location>
        <begin position="416"/>
        <end position="433"/>
    </location>
</feature>
<keyword evidence="6" id="KW-1185">Reference proteome</keyword>
<reference evidence="5 6" key="1">
    <citation type="journal article" date="2018" name="PLoS Pathog.">
        <title>Evolution of structural diversity of trichothecenes, a family of toxins produced by plant pathogenic and entomopathogenic fungi.</title>
        <authorList>
            <person name="Proctor R.H."/>
            <person name="McCormick S.P."/>
            <person name="Kim H.S."/>
            <person name="Cardoza R.E."/>
            <person name="Stanley A.M."/>
            <person name="Lindo L."/>
            <person name="Kelly A."/>
            <person name="Brown D.W."/>
            <person name="Lee T."/>
            <person name="Vaughan M.M."/>
            <person name="Alexander N.J."/>
            <person name="Busman M."/>
            <person name="Gutierrez S."/>
        </authorList>
    </citation>
    <scope>NUCLEOTIDE SEQUENCE [LARGE SCALE GENOMIC DNA]</scope>
    <source>
        <strain evidence="5 6">NRRL 20695</strain>
    </source>
</reference>
<dbReference type="InterPro" id="IPR035994">
    <property type="entry name" value="Nucleoside_phosphorylase_sf"/>
</dbReference>
<evidence type="ECO:0000256" key="1">
    <source>
        <dbReference type="SAM" id="MobiDB-lite"/>
    </source>
</evidence>
<feature type="compositionally biased region" description="Polar residues" evidence="1">
    <location>
        <begin position="434"/>
        <end position="445"/>
    </location>
</feature>
<dbReference type="EMBL" id="PXOG01000016">
    <property type="protein sequence ID" value="RGP81006.1"/>
    <property type="molecule type" value="Genomic_DNA"/>
</dbReference>
<evidence type="ECO:0000256" key="2">
    <source>
        <dbReference type="SAM" id="SignalP"/>
    </source>
</evidence>
<dbReference type="GO" id="GO:0003824">
    <property type="term" value="F:catalytic activity"/>
    <property type="evidence" value="ECO:0007669"/>
    <property type="project" value="InterPro"/>
</dbReference>
<keyword evidence="2" id="KW-0732">Signal</keyword>
<gene>
    <name evidence="5" type="ORF">FLONG3_795</name>
</gene>
<protein>
    <submittedName>
        <fullName evidence="5">Pfs domain-containing</fullName>
    </submittedName>
</protein>
<evidence type="ECO:0000313" key="6">
    <source>
        <dbReference type="Proteomes" id="UP000266234"/>
    </source>
</evidence>
<proteinExistence type="predicted"/>
<feature type="domain" description="Nucleoside phosphorylase" evidence="3">
    <location>
        <begin position="453"/>
        <end position="566"/>
    </location>
</feature>
<feature type="chain" id="PRO_5017411572" evidence="2">
    <location>
        <begin position="21"/>
        <end position="785"/>
    </location>
</feature>
<dbReference type="STRING" id="694270.A0A395T967"/>
<dbReference type="SUPFAM" id="SSF53167">
    <property type="entry name" value="Purine and uridine phosphorylases"/>
    <property type="match status" value="1"/>
</dbReference>
<dbReference type="PANTHER" id="PTHR46082:SF6">
    <property type="entry name" value="AAA+ ATPASE DOMAIN-CONTAINING PROTEIN-RELATED"/>
    <property type="match status" value="1"/>
</dbReference>
<dbReference type="OrthoDB" id="20872at2759"/>
<evidence type="ECO:0000259" key="3">
    <source>
        <dbReference type="Pfam" id="PF01048"/>
    </source>
</evidence>
<feature type="region of interest" description="Disordered" evidence="1">
    <location>
        <begin position="415"/>
        <end position="445"/>
    </location>
</feature>
<feature type="domain" description="Secreted LysM effector LysM C-terminal" evidence="4">
    <location>
        <begin position="21"/>
        <end position="132"/>
    </location>
</feature>
<sequence length="785" mass="88001">MHFSTVSTVILATLCASSQAWEVVAYNNVWGCNADDNTMYRVISGAPDLGRCMTFDRDMPGTSCREYRNGGTSVGGCVSGSLIPWSMILRGGRCVIFDQPDCHGRFRDSNGPVNGCSDFRSGEWGQIRSFWCSGYTENYSRDDFVNDSQPDFDICIWAIPSFSKAPYVLLNHDFYSRGRLCLQDTSRLIRQGFHTDDIWYNPQLQDWANAEHPSLLLMQCDYTSVYRTESFSAELCEFISAAQPSVFVLRSPFTAEFFEHWEGCQLLRYLAILALRHVSVRDQVAFMIDLLPRFMISSSSDDWFSVLESVIEASKGLFLVVDLSILGAGAIETSTWPERFKTIMARLYSKTGLFLRVLLISTRPIWSQSDSQPLLSVGPPPFSRPVNQRFRWSERDVRESQRTLRLYLPQPPVTMEADKGEKATDQRVEHHGEIQQNTNQPTSRSITQHQVSIAVLCALTLEADAVEALFDHYPTCEYSRAPGDTNTYSFGVIGRHCIVLVHMPGMGTRHAASVLARCDATFTQLSLVLIVGICGGVPFPTKDTEVLLGDVAVSDALVVYDFGRQYPDTFVRKNGILESARKPPAEILGFLSKLKGRNAQRLLSERLVVHLETLKRELGSTASYPGAENDVLFQSQYRHKHHHITACAECSTCDSPSGTVCVRSRGLSCTDLNCDTSKSIIRQRQRDMIERNHNMQNSYSPVVHIGKFASGDKVMKSGEDRDEIASIEEIIAFEMEGAGVWDNMPCIIIKGVCDYADSHKDKRWQGFAAASGAACMKAILEEWRR</sequence>
<dbReference type="PANTHER" id="PTHR46082">
    <property type="entry name" value="ATP/GTP-BINDING PROTEIN-RELATED"/>
    <property type="match status" value="1"/>
</dbReference>
<name>A0A395T967_9HYPO</name>
<dbReference type="Gene3D" id="3.40.50.1580">
    <property type="entry name" value="Nucleoside phosphorylase domain"/>
    <property type="match status" value="1"/>
</dbReference>
<dbReference type="InterPro" id="IPR057277">
    <property type="entry name" value="LysM_C"/>
</dbReference>
<evidence type="ECO:0000259" key="4">
    <source>
        <dbReference type="Pfam" id="PF25139"/>
    </source>
</evidence>
<comment type="caution">
    <text evidence="5">The sequence shown here is derived from an EMBL/GenBank/DDBJ whole genome shotgun (WGS) entry which is preliminary data.</text>
</comment>
<dbReference type="AlphaFoldDB" id="A0A395T967"/>
<dbReference type="GO" id="GO:0009116">
    <property type="term" value="P:nucleoside metabolic process"/>
    <property type="evidence" value="ECO:0007669"/>
    <property type="project" value="InterPro"/>
</dbReference>
<evidence type="ECO:0000313" key="5">
    <source>
        <dbReference type="EMBL" id="RGP81006.1"/>
    </source>
</evidence>
<dbReference type="Pfam" id="PF01048">
    <property type="entry name" value="PNP_UDP_1"/>
    <property type="match status" value="1"/>
</dbReference>